<organism evidence="1 2">
    <name type="scientific">Leptonema illini</name>
    <dbReference type="NCBI Taxonomy" id="183"/>
    <lineage>
        <taxon>Bacteria</taxon>
        <taxon>Pseudomonadati</taxon>
        <taxon>Spirochaetota</taxon>
        <taxon>Spirochaetia</taxon>
        <taxon>Leptospirales</taxon>
        <taxon>Leptospiraceae</taxon>
        <taxon>Leptonema</taxon>
    </lineage>
</organism>
<dbReference type="PANTHER" id="PTHR43155:SF2">
    <property type="entry name" value="CYCLIC DI-GMP PHOSPHODIESTERASE PA4108"/>
    <property type="match status" value="1"/>
</dbReference>
<dbReference type="Gene3D" id="1.10.3210.10">
    <property type="entry name" value="Hypothetical protein af1432"/>
    <property type="match status" value="1"/>
</dbReference>
<dbReference type="RefSeq" id="WP_002772238.1">
    <property type="nucleotide sequence ID" value="NZ_JQDG01000058.1"/>
</dbReference>
<dbReference type="EMBL" id="WBUI01000002">
    <property type="protein sequence ID" value="KAB2934914.1"/>
    <property type="molecule type" value="Genomic_DNA"/>
</dbReference>
<gene>
    <name evidence="1" type="ORF">F9K24_03800</name>
</gene>
<name>A0A833LYN9_9LEPT</name>
<sequence length="483" mass="56215">MSDKKYIPFDFTPEIMQQIVESREIPVHFYNREGQILIYKKVDATEQEIDRLLRFVQLGIYYDQDDGEKLGIKEPARDVPEGLTDTKLLTQEVARDLANETKDLFSTLKRTAITSVQARRTSERLSKVFQDFETQPDSMTGLVNIIELMKEGDNAYEVELATKRTVVAMAMKTRGMLAQNFREQARHTDSVNVLMMSALMCDIGYAKMKMPLESNIATKEMNYIKNHPIMSYLLLAHEGAIDPRIKRNILVHHRPMRDGNGKTNNYPDLQFIRTKLTEILEQYSRFPEKKSVCDDIRMQLKLLQQDIPYDEDAAILCLASEFASLTSQVPWRKPFSPRRAVQMIINNSFFTYPDRIVREFLDYVAISLCDNQKILREGDFIVMASRSQTGRTFFEVGQITHSTRYQSRPGIDRIATVDPVIETSPKIRFARFDLKTLKPDPRFAHFELSQDDSRHIVYAIDPNYDEELFNELMKLVKNRYRVR</sequence>
<proteinExistence type="predicted"/>
<evidence type="ECO:0000313" key="1">
    <source>
        <dbReference type="EMBL" id="KAB2934914.1"/>
    </source>
</evidence>
<evidence type="ECO:0000313" key="2">
    <source>
        <dbReference type="Proteomes" id="UP000460298"/>
    </source>
</evidence>
<reference evidence="1 2" key="1">
    <citation type="submission" date="2019-10" db="EMBL/GenBank/DDBJ databases">
        <title>Extracellular Electron Transfer in a Candidatus Methanoperedens spp. Enrichment Culture.</title>
        <authorList>
            <person name="Berger S."/>
            <person name="Rangel Shaw D."/>
            <person name="Berben T."/>
            <person name="In 'T Zandt M."/>
            <person name="Frank J."/>
            <person name="Reimann J."/>
            <person name="Jetten M.S.M."/>
            <person name="Welte C.U."/>
        </authorList>
    </citation>
    <scope>NUCLEOTIDE SEQUENCE [LARGE SCALE GENOMIC DNA]</scope>
    <source>
        <strain evidence="1">SB12</strain>
    </source>
</reference>
<evidence type="ECO:0008006" key="3">
    <source>
        <dbReference type="Google" id="ProtNLM"/>
    </source>
</evidence>
<comment type="caution">
    <text evidence="1">The sequence shown here is derived from an EMBL/GenBank/DDBJ whole genome shotgun (WGS) entry which is preliminary data.</text>
</comment>
<dbReference type="OrthoDB" id="335139at2"/>
<dbReference type="Proteomes" id="UP000460298">
    <property type="component" value="Unassembled WGS sequence"/>
</dbReference>
<accession>A0A833LYN9</accession>
<protein>
    <recommendedName>
        <fullName evidence="3">C-di-GMP phosphodiesterase</fullName>
    </recommendedName>
</protein>
<dbReference type="PANTHER" id="PTHR43155">
    <property type="entry name" value="CYCLIC DI-GMP PHOSPHODIESTERASE PA4108-RELATED"/>
    <property type="match status" value="1"/>
</dbReference>
<dbReference type="AlphaFoldDB" id="A0A833LYN9"/>